<feature type="compositionally biased region" description="Low complexity" evidence="1">
    <location>
        <begin position="10"/>
        <end position="21"/>
    </location>
</feature>
<dbReference type="HOGENOM" id="CLU_1830370_0_0_1"/>
<organism evidence="2 3">
    <name type="scientific">Setaria italica</name>
    <name type="common">Foxtail millet</name>
    <name type="synonym">Panicum italicum</name>
    <dbReference type="NCBI Taxonomy" id="4555"/>
    <lineage>
        <taxon>Eukaryota</taxon>
        <taxon>Viridiplantae</taxon>
        <taxon>Streptophyta</taxon>
        <taxon>Embryophyta</taxon>
        <taxon>Tracheophyta</taxon>
        <taxon>Spermatophyta</taxon>
        <taxon>Magnoliopsida</taxon>
        <taxon>Liliopsida</taxon>
        <taxon>Poales</taxon>
        <taxon>Poaceae</taxon>
        <taxon>PACMAD clade</taxon>
        <taxon>Panicoideae</taxon>
        <taxon>Panicodae</taxon>
        <taxon>Paniceae</taxon>
        <taxon>Cenchrinae</taxon>
        <taxon>Setaria</taxon>
    </lineage>
</organism>
<evidence type="ECO:0000313" key="2">
    <source>
        <dbReference type="EnsemblPlants" id="KQK96529"/>
    </source>
</evidence>
<name>K3YCM2_SETIT</name>
<dbReference type="Proteomes" id="UP000004995">
    <property type="component" value="Unassembled WGS sequence"/>
</dbReference>
<dbReference type="EMBL" id="AGNK02004180">
    <property type="status" value="NOT_ANNOTATED_CDS"/>
    <property type="molecule type" value="Genomic_DNA"/>
</dbReference>
<evidence type="ECO:0000313" key="3">
    <source>
        <dbReference type="Proteomes" id="UP000004995"/>
    </source>
</evidence>
<accession>K3YCM2</accession>
<reference evidence="3" key="1">
    <citation type="journal article" date="2012" name="Nat. Biotechnol.">
        <title>Reference genome sequence of the model plant Setaria.</title>
        <authorList>
            <person name="Bennetzen J.L."/>
            <person name="Schmutz J."/>
            <person name="Wang H."/>
            <person name="Percifield R."/>
            <person name="Hawkins J."/>
            <person name="Pontaroli A.C."/>
            <person name="Estep M."/>
            <person name="Feng L."/>
            <person name="Vaughn J.N."/>
            <person name="Grimwood J."/>
            <person name="Jenkins J."/>
            <person name="Barry K."/>
            <person name="Lindquist E."/>
            <person name="Hellsten U."/>
            <person name="Deshpande S."/>
            <person name="Wang X."/>
            <person name="Wu X."/>
            <person name="Mitros T."/>
            <person name="Triplett J."/>
            <person name="Yang X."/>
            <person name="Ye C.Y."/>
            <person name="Mauro-Herrera M."/>
            <person name="Wang L."/>
            <person name="Li P."/>
            <person name="Sharma M."/>
            <person name="Sharma R."/>
            <person name="Ronald P.C."/>
            <person name="Panaud O."/>
            <person name="Kellogg E.A."/>
            <person name="Brutnell T.P."/>
            <person name="Doust A.N."/>
            <person name="Tuskan G.A."/>
            <person name="Rokhsar D."/>
            <person name="Devos K.M."/>
        </authorList>
    </citation>
    <scope>NUCLEOTIDE SEQUENCE [LARGE SCALE GENOMIC DNA]</scope>
    <source>
        <strain evidence="3">cv. Yugu1</strain>
    </source>
</reference>
<feature type="region of interest" description="Disordered" evidence="1">
    <location>
        <begin position="1"/>
        <end position="52"/>
    </location>
</feature>
<keyword evidence="3" id="KW-1185">Reference proteome</keyword>
<dbReference type="AlphaFoldDB" id="K3YCM2"/>
<evidence type="ECO:0000256" key="1">
    <source>
        <dbReference type="SAM" id="MobiDB-lite"/>
    </source>
</evidence>
<sequence>MDRSHHAEAGGTSNNTNINTGCDEVGGDDANDNDHVMMDDDYDCGDQNGDQRDVHVEPQVDEERHVDMEDMLRHIEPEVLLGSAKVLENFETLKKVVKDRMYVGCGKEWTMLCFILHLVILKAKFSCTYETKKIINPLKMRV</sequence>
<proteinExistence type="predicted"/>
<dbReference type="EnsemblPlants" id="KQK96529">
    <property type="protein sequence ID" value="KQK96529"/>
    <property type="gene ID" value="SETIT_011971mg"/>
</dbReference>
<protein>
    <submittedName>
        <fullName evidence="2">Uncharacterized protein</fullName>
    </submittedName>
</protein>
<dbReference type="Gramene" id="KQK96529">
    <property type="protein sequence ID" value="KQK96529"/>
    <property type="gene ID" value="SETIT_011971mg"/>
</dbReference>
<reference evidence="2" key="2">
    <citation type="submission" date="2018-08" db="UniProtKB">
        <authorList>
            <consortium name="EnsemblPlants"/>
        </authorList>
    </citation>
    <scope>IDENTIFICATION</scope>
    <source>
        <strain evidence="2">Yugu1</strain>
    </source>
</reference>
<dbReference type="InParanoid" id="K3YCM2"/>